<dbReference type="InterPro" id="IPR036250">
    <property type="entry name" value="AcylCo_DH-like_C"/>
</dbReference>
<evidence type="ECO:0000256" key="11">
    <source>
        <dbReference type="ARBA" id="ARBA00047859"/>
    </source>
</evidence>
<dbReference type="EC" id="1.14.14.21" evidence="9"/>
<reference evidence="17 18" key="1">
    <citation type="submission" date="2019-01" db="EMBL/GenBank/DDBJ databases">
        <authorList>
            <person name="Chen W.-M."/>
        </authorList>
    </citation>
    <scope>NUCLEOTIDE SEQUENCE [LARGE SCALE GENOMIC DNA]</scope>
    <source>
        <strain evidence="17 18">CCP-6</strain>
    </source>
</reference>
<dbReference type="GO" id="GO:0050660">
    <property type="term" value="F:flavin adenine dinucleotide binding"/>
    <property type="evidence" value="ECO:0007669"/>
    <property type="project" value="InterPro"/>
</dbReference>
<dbReference type="SUPFAM" id="SSF47203">
    <property type="entry name" value="Acyl-CoA dehydrogenase C-terminal domain-like"/>
    <property type="match status" value="1"/>
</dbReference>
<evidence type="ECO:0000256" key="7">
    <source>
        <dbReference type="ARBA" id="ARBA00034307"/>
    </source>
</evidence>
<dbReference type="InterPro" id="IPR006091">
    <property type="entry name" value="Acyl-CoA_Oxase/DH_mid-dom"/>
</dbReference>
<dbReference type="PANTHER" id="PTHR43884">
    <property type="entry name" value="ACYL-COA DEHYDROGENASE"/>
    <property type="match status" value="1"/>
</dbReference>
<sequence>MNVVAPVVPDLDALIAGFSATAAQRDRTGGHAATEKAQIRQAGLLAWPVPAEQGGAGKGWPEILRLVRRIATADGSLAHLYGYHALQVGTIRLYANPEQAERLLGATAREHLWWGNANNPLDARLVAEDAADGGFVLDGRKGFASGARGSRHLNVSALHQASGQLILVTVPTDAPGVTVRGDWDAVGQRQTDSGTVEFEQVRIPARDVLRRPGEAPRLHITLRTTLSQLVLVNLFLGHGLGALAAARDHSLRETRPWGGAGVASIAEDPFVLARHGELRLALRAAELATDAANDALEWGWELGAAITPEQRGGVALRAAEARVLAQRAALKAGEELFELTGARAARAELNFDRFWRNIRTHSLHDPVDYKLRDIGRHSLTGAVPEPGFYA</sequence>
<evidence type="ECO:0000256" key="5">
    <source>
        <dbReference type="ARBA" id="ARBA00023002"/>
    </source>
</evidence>
<evidence type="ECO:0000313" key="17">
    <source>
        <dbReference type="EMBL" id="RVT91653.1"/>
    </source>
</evidence>
<keyword evidence="18" id="KW-1185">Reference proteome</keyword>
<organism evidence="17 18">
    <name type="scientific">Rhodovarius crocodyli</name>
    <dbReference type="NCBI Taxonomy" id="1979269"/>
    <lineage>
        <taxon>Bacteria</taxon>
        <taxon>Pseudomonadati</taxon>
        <taxon>Pseudomonadota</taxon>
        <taxon>Alphaproteobacteria</taxon>
        <taxon>Acetobacterales</taxon>
        <taxon>Roseomonadaceae</taxon>
        <taxon>Rhodovarius</taxon>
    </lineage>
</organism>
<dbReference type="GO" id="GO:0005737">
    <property type="term" value="C:cytoplasm"/>
    <property type="evidence" value="ECO:0007669"/>
    <property type="project" value="UniProtKB-SubCell"/>
</dbReference>
<gene>
    <name evidence="17" type="ORF">EOD42_22075</name>
</gene>
<evidence type="ECO:0000256" key="9">
    <source>
        <dbReference type="ARBA" id="ARBA00034328"/>
    </source>
</evidence>
<dbReference type="Gene3D" id="1.10.540.10">
    <property type="entry name" value="Acyl-CoA dehydrogenase/oxidase, N-terminal domain"/>
    <property type="match status" value="1"/>
</dbReference>
<dbReference type="PANTHER" id="PTHR43884:SF12">
    <property type="entry name" value="ISOVALERYL-COA DEHYDROGENASE, MITOCHONDRIAL-RELATED"/>
    <property type="match status" value="1"/>
</dbReference>
<dbReference type="PIRSF" id="PIRSF016578">
    <property type="entry name" value="HsaA"/>
    <property type="match status" value="1"/>
</dbReference>
<evidence type="ECO:0000259" key="15">
    <source>
        <dbReference type="Pfam" id="PF02771"/>
    </source>
</evidence>
<keyword evidence="2" id="KW-0285">Flavoprotein</keyword>
<dbReference type="InterPro" id="IPR013786">
    <property type="entry name" value="AcylCoA_DH/ox_N"/>
</dbReference>
<dbReference type="InterPro" id="IPR037069">
    <property type="entry name" value="AcylCoA_DH/ox_N_sf"/>
</dbReference>
<dbReference type="Pfam" id="PF02770">
    <property type="entry name" value="Acyl-CoA_dh_M"/>
    <property type="match status" value="1"/>
</dbReference>
<accession>A0A437M275</accession>
<comment type="caution">
    <text evidence="17">The sequence shown here is derived from an EMBL/GenBank/DDBJ whole genome shotgun (WGS) entry which is preliminary data.</text>
</comment>
<dbReference type="InterPro" id="IPR046373">
    <property type="entry name" value="Acyl-CoA_Oxase/DH_mid-dom_sf"/>
</dbReference>
<dbReference type="InterPro" id="IPR009100">
    <property type="entry name" value="AcylCoA_DH/oxidase_NM_dom_sf"/>
</dbReference>
<dbReference type="GO" id="GO:0008470">
    <property type="term" value="F:3-methylbutanoyl-CoA dehydrogenase activity"/>
    <property type="evidence" value="ECO:0007669"/>
    <property type="project" value="TreeGrafter"/>
</dbReference>
<comment type="subcellular location">
    <subcellularLocation>
        <location evidence="1">Cytoplasm</location>
    </subcellularLocation>
</comment>
<evidence type="ECO:0000259" key="16">
    <source>
        <dbReference type="Pfam" id="PF08028"/>
    </source>
</evidence>
<evidence type="ECO:0000256" key="12">
    <source>
        <dbReference type="ARBA" id="ARBA00048445"/>
    </source>
</evidence>
<evidence type="ECO:0000256" key="1">
    <source>
        <dbReference type="ARBA" id="ARBA00004496"/>
    </source>
</evidence>
<dbReference type="Gene3D" id="1.20.140.10">
    <property type="entry name" value="Butyryl-CoA Dehydrogenase, subunit A, domain 3"/>
    <property type="match status" value="1"/>
</dbReference>
<evidence type="ECO:0000256" key="10">
    <source>
        <dbReference type="ARBA" id="ARBA00034345"/>
    </source>
</evidence>
<keyword evidence="5" id="KW-0560">Oxidoreductase</keyword>
<comment type="similarity">
    <text evidence="8">Belongs to the DszC flavin monooxygenase family.</text>
</comment>
<dbReference type="RefSeq" id="WP_127789757.1">
    <property type="nucleotide sequence ID" value="NZ_SACL01000010.1"/>
</dbReference>
<dbReference type="EMBL" id="SACL01000010">
    <property type="protein sequence ID" value="RVT91653.1"/>
    <property type="molecule type" value="Genomic_DNA"/>
</dbReference>
<evidence type="ECO:0000256" key="3">
    <source>
        <dbReference type="ARBA" id="ARBA00022643"/>
    </source>
</evidence>
<protein>
    <recommendedName>
        <fullName evidence="10">Dibenzothiophene monooxygenase</fullName>
        <ecNumber evidence="9">1.14.14.21</ecNumber>
    </recommendedName>
</protein>
<keyword evidence="3" id="KW-0288">FMN</keyword>
<dbReference type="SUPFAM" id="SSF56645">
    <property type="entry name" value="Acyl-CoA dehydrogenase NM domain-like"/>
    <property type="match status" value="1"/>
</dbReference>
<dbReference type="Gene3D" id="2.40.110.10">
    <property type="entry name" value="Butyryl-CoA Dehydrogenase, subunit A, domain 2"/>
    <property type="match status" value="1"/>
</dbReference>
<comment type="catalytic activity">
    <reaction evidence="11">
        <text>dibenzothiophene + FMNH2 + O2 = dibenzothiophene 5-oxide + FMN + H2O + H(+)</text>
        <dbReference type="Rhea" id="RHEA:49076"/>
        <dbReference type="ChEBI" id="CHEBI:15377"/>
        <dbReference type="ChEBI" id="CHEBI:15378"/>
        <dbReference type="ChEBI" id="CHEBI:15379"/>
        <dbReference type="ChEBI" id="CHEBI:23681"/>
        <dbReference type="ChEBI" id="CHEBI:23683"/>
        <dbReference type="ChEBI" id="CHEBI:57618"/>
        <dbReference type="ChEBI" id="CHEBI:58210"/>
    </reaction>
</comment>
<proteinExistence type="inferred from homology"/>
<dbReference type="GO" id="GO:0006552">
    <property type="term" value="P:L-leucine catabolic process"/>
    <property type="evidence" value="ECO:0007669"/>
    <property type="project" value="TreeGrafter"/>
</dbReference>
<evidence type="ECO:0000313" key="18">
    <source>
        <dbReference type="Proteomes" id="UP000282957"/>
    </source>
</evidence>
<dbReference type="Pfam" id="PF08028">
    <property type="entry name" value="Acyl-CoA_dh_2"/>
    <property type="match status" value="1"/>
</dbReference>
<evidence type="ECO:0000256" key="8">
    <source>
        <dbReference type="ARBA" id="ARBA00034317"/>
    </source>
</evidence>
<dbReference type="Pfam" id="PF02771">
    <property type="entry name" value="Acyl-CoA_dh_N"/>
    <property type="match status" value="1"/>
</dbReference>
<feature type="domain" description="Acyl-CoA dehydrogenase/oxidase N-terminal" evidence="15">
    <location>
        <begin position="22"/>
        <end position="109"/>
    </location>
</feature>
<comment type="catalytic activity">
    <reaction evidence="12">
        <text>dibenzothiophene 5-oxide + FMNH2 + O2 = dibenzothiophene 5,5-dioxide + FMN + H2O + H(+)</text>
        <dbReference type="Rhea" id="RHEA:49080"/>
        <dbReference type="ChEBI" id="CHEBI:15377"/>
        <dbReference type="ChEBI" id="CHEBI:15378"/>
        <dbReference type="ChEBI" id="CHEBI:15379"/>
        <dbReference type="ChEBI" id="CHEBI:23683"/>
        <dbReference type="ChEBI" id="CHEBI:57618"/>
        <dbReference type="ChEBI" id="CHEBI:58210"/>
        <dbReference type="ChEBI" id="CHEBI:90356"/>
    </reaction>
</comment>
<dbReference type="OrthoDB" id="6184213at2"/>
<comment type="pathway">
    <text evidence="7">Sulfur metabolism; dibenzothiophene degradation.</text>
</comment>
<evidence type="ECO:0000259" key="14">
    <source>
        <dbReference type="Pfam" id="PF02770"/>
    </source>
</evidence>
<comment type="catalytic activity">
    <reaction evidence="13">
        <text>dibenzothiophene + 2 FMNH2 + 2 O2 = dibenzothiophene 5,5-dioxide + 2 FMN + 2 H2O + 2 H(+)</text>
        <dbReference type="Rhea" id="RHEA:49072"/>
        <dbReference type="ChEBI" id="CHEBI:15377"/>
        <dbReference type="ChEBI" id="CHEBI:15378"/>
        <dbReference type="ChEBI" id="CHEBI:15379"/>
        <dbReference type="ChEBI" id="CHEBI:23681"/>
        <dbReference type="ChEBI" id="CHEBI:57618"/>
        <dbReference type="ChEBI" id="CHEBI:58210"/>
        <dbReference type="ChEBI" id="CHEBI:90356"/>
        <dbReference type="EC" id="1.14.14.21"/>
    </reaction>
</comment>
<keyword evidence="4" id="KW-0547">Nucleotide-binding</keyword>
<evidence type="ECO:0000256" key="2">
    <source>
        <dbReference type="ARBA" id="ARBA00022630"/>
    </source>
</evidence>
<evidence type="ECO:0000256" key="4">
    <source>
        <dbReference type="ARBA" id="ARBA00022741"/>
    </source>
</evidence>
<dbReference type="Proteomes" id="UP000282957">
    <property type="component" value="Unassembled WGS sequence"/>
</dbReference>
<feature type="domain" description="Acyl-CoA oxidase/dehydrogenase middle" evidence="14">
    <location>
        <begin position="129"/>
        <end position="201"/>
    </location>
</feature>
<keyword evidence="6" id="KW-0503">Monooxygenase</keyword>
<feature type="domain" description="Acyl-CoA dehydrogenase C-terminal" evidence="16">
    <location>
        <begin position="233"/>
        <end position="365"/>
    </location>
</feature>
<dbReference type="AlphaFoldDB" id="A0A437M275"/>
<dbReference type="InterPro" id="IPR013107">
    <property type="entry name" value="Acyl-CoA_DH_C"/>
</dbReference>
<evidence type="ECO:0000256" key="13">
    <source>
        <dbReference type="ARBA" id="ARBA00049456"/>
    </source>
</evidence>
<name>A0A437M275_9PROT</name>
<evidence type="ECO:0000256" key="6">
    <source>
        <dbReference type="ARBA" id="ARBA00023033"/>
    </source>
</evidence>
<dbReference type="GO" id="GO:0004497">
    <property type="term" value="F:monooxygenase activity"/>
    <property type="evidence" value="ECO:0007669"/>
    <property type="project" value="UniProtKB-KW"/>
</dbReference>